<gene>
    <name evidence="1" type="ORF">OEG82_05545</name>
</gene>
<comment type="caution">
    <text evidence="1">The sequence shown here is derived from an EMBL/GenBank/DDBJ whole genome shotgun (WGS) entry which is preliminary data.</text>
</comment>
<evidence type="ECO:0000313" key="1">
    <source>
        <dbReference type="EMBL" id="MCY0093485.1"/>
    </source>
</evidence>
<accession>A0ABT3YC75</accession>
<name>A0ABT3YC75_9HYPH</name>
<organism evidence="1 2">
    <name type="scientific">Hoeflea ulvae</name>
    <dbReference type="NCBI Taxonomy" id="2983764"/>
    <lineage>
        <taxon>Bacteria</taxon>
        <taxon>Pseudomonadati</taxon>
        <taxon>Pseudomonadota</taxon>
        <taxon>Alphaproteobacteria</taxon>
        <taxon>Hyphomicrobiales</taxon>
        <taxon>Rhizobiaceae</taxon>
        <taxon>Hoeflea</taxon>
    </lineage>
</organism>
<dbReference type="RefSeq" id="WP_267611440.1">
    <property type="nucleotide sequence ID" value="NZ_JAOVZQ010000001.1"/>
</dbReference>
<reference evidence="1" key="1">
    <citation type="submission" date="2022-10" db="EMBL/GenBank/DDBJ databases">
        <title>Hoeflea sp. J2-29, isolated from marine algae.</title>
        <authorList>
            <person name="Kristyanto S."/>
            <person name="Kim J.M."/>
            <person name="Jeon C.O."/>
        </authorList>
    </citation>
    <scope>NUCLEOTIDE SEQUENCE</scope>
    <source>
        <strain evidence="1">J2-29</strain>
    </source>
</reference>
<dbReference type="EMBL" id="JAOVZQ010000001">
    <property type="protein sequence ID" value="MCY0093485.1"/>
    <property type="molecule type" value="Genomic_DNA"/>
</dbReference>
<protein>
    <submittedName>
        <fullName evidence="1">Uncharacterized protein</fullName>
    </submittedName>
</protein>
<sequence length="159" mass="16789">MRQKPENLVVNGYRNWVAGLAHSDSRYWDAAWSAHAKALGAIDGGHALDVMAALVRQLGACATCPLRFYKPGAGHLCRDECLVLGMVAGAQNGDEEALVQSARMLTCTDACADVVDRASAYAAILLGHSHKLTPIPLSAIVDINVRSTLTAAHASSSVH</sequence>
<dbReference type="Proteomes" id="UP001081283">
    <property type="component" value="Unassembled WGS sequence"/>
</dbReference>
<evidence type="ECO:0000313" key="2">
    <source>
        <dbReference type="Proteomes" id="UP001081283"/>
    </source>
</evidence>
<keyword evidence="2" id="KW-1185">Reference proteome</keyword>
<proteinExistence type="predicted"/>